<name>A0A9N9N5S4_9GLOM</name>
<keyword evidence="2" id="KW-1185">Reference proteome</keyword>
<feature type="non-terminal residue" evidence="1">
    <location>
        <position position="1"/>
    </location>
</feature>
<dbReference type="AlphaFoldDB" id="A0A9N9N5S4"/>
<reference evidence="1" key="1">
    <citation type="submission" date="2021-06" db="EMBL/GenBank/DDBJ databases">
        <authorList>
            <person name="Kallberg Y."/>
            <person name="Tangrot J."/>
            <person name="Rosling A."/>
        </authorList>
    </citation>
    <scope>NUCLEOTIDE SEQUENCE</scope>
    <source>
        <strain evidence="1">MT106</strain>
    </source>
</reference>
<evidence type="ECO:0000313" key="2">
    <source>
        <dbReference type="Proteomes" id="UP000789831"/>
    </source>
</evidence>
<feature type="non-terminal residue" evidence="1">
    <location>
        <position position="101"/>
    </location>
</feature>
<dbReference type="Proteomes" id="UP000789831">
    <property type="component" value="Unassembled WGS sequence"/>
</dbReference>
<accession>A0A9N9N5S4</accession>
<protein>
    <submittedName>
        <fullName evidence="1">4430_t:CDS:1</fullName>
    </submittedName>
</protein>
<dbReference type="EMBL" id="CAJVPL010018784">
    <property type="protein sequence ID" value="CAG8703031.1"/>
    <property type="molecule type" value="Genomic_DNA"/>
</dbReference>
<organism evidence="1 2">
    <name type="scientific">Ambispora gerdemannii</name>
    <dbReference type="NCBI Taxonomy" id="144530"/>
    <lineage>
        <taxon>Eukaryota</taxon>
        <taxon>Fungi</taxon>
        <taxon>Fungi incertae sedis</taxon>
        <taxon>Mucoromycota</taxon>
        <taxon>Glomeromycotina</taxon>
        <taxon>Glomeromycetes</taxon>
        <taxon>Archaeosporales</taxon>
        <taxon>Ambisporaceae</taxon>
        <taxon>Ambispora</taxon>
    </lineage>
</organism>
<proteinExistence type="predicted"/>
<comment type="caution">
    <text evidence="1">The sequence shown here is derived from an EMBL/GenBank/DDBJ whole genome shotgun (WGS) entry which is preliminary data.</text>
</comment>
<gene>
    <name evidence="1" type="ORF">AGERDE_LOCUS13605</name>
</gene>
<evidence type="ECO:0000313" key="1">
    <source>
        <dbReference type="EMBL" id="CAG8703031.1"/>
    </source>
</evidence>
<sequence length="101" mass="11808">EIDSPKDSLVHICTKVLTEEIKQEEYMKRVLRHLDTYFHENLHRFLSLGTLRSHVFANGGTFQIQSLDEDARDEWLIKINRNSSSSYKYLFEVFGDALASD</sequence>